<accession>A0ABP8MZZ3</accession>
<evidence type="ECO:0000313" key="2">
    <source>
        <dbReference type="Proteomes" id="UP001501410"/>
    </source>
</evidence>
<comment type="caution">
    <text evidence="1">The sequence shown here is derived from an EMBL/GenBank/DDBJ whole genome shotgun (WGS) entry which is preliminary data.</text>
</comment>
<sequence length="78" mass="8927">MTEEKENLPGTAQTRLEELLEQLHQVRCGLRSYYESEPEQELLFRDYFDVEHCLSEATFGIGNLIGMSAVCRVCNTPS</sequence>
<gene>
    <name evidence="1" type="ORF">GCM10023092_24450</name>
</gene>
<evidence type="ECO:0000313" key="1">
    <source>
        <dbReference type="EMBL" id="GAA4457561.1"/>
    </source>
</evidence>
<reference evidence="2" key="1">
    <citation type="journal article" date="2019" name="Int. J. Syst. Evol. Microbiol.">
        <title>The Global Catalogue of Microorganisms (GCM) 10K type strain sequencing project: providing services to taxonomists for standard genome sequencing and annotation.</title>
        <authorList>
            <consortium name="The Broad Institute Genomics Platform"/>
            <consortium name="The Broad Institute Genome Sequencing Center for Infectious Disease"/>
            <person name="Wu L."/>
            <person name="Ma J."/>
        </authorList>
    </citation>
    <scope>NUCLEOTIDE SEQUENCE [LARGE SCALE GENOMIC DNA]</scope>
    <source>
        <strain evidence="2">JCM 31921</strain>
    </source>
</reference>
<dbReference type="RefSeq" id="WP_344827555.1">
    <property type="nucleotide sequence ID" value="NZ_BAABEZ010000024.1"/>
</dbReference>
<protein>
    <recommendedName>
        <fullName evidence="3">DUF86 domain-containing protein</fullName>
    </recommendedName>
</protein>
<dbReference type="EMBL" id="BAABEZ010000024">
    <property type="protein sequence ID" value="GAA4457561.1"/>
    <property type="molecule type" value="Genomic_DNA"/>
</dbReference>
<proteinExistence type="predicted"/>
<dbReference type="Proteomes" id="UP001501410">
    <property type="component" value="Unassembled WGS sequence"/>
</dbReference>
<organism evidence="1 2">
    <name type="scientific">Rurimicrobium arvi</name>
    <dbReference type="NCBI Taxonomy" id="2049916"/>
    <lineage>
        <taxon>Bacteria</taxon>
        <taxon>Pseudomonadati</taxon>
        <taxon>Bacteroidota</taxon>
        <taxon>Chitinophagia</taxon>
        <taxon>Chitinophagales</taxon>
        <taxon>Chitinophagaceae</taxon>
        <taxon>Rurimicrobium</taxon>
    </lineage>
</organism>
<evidence type="ECO:0008006" key="3">
    <source>
        <dbReference type="Google" id="ProtNLM"/>
    </source>
</evidence>
<name>A0ABP8MZZ3_9BACT</name>
<keyword evidence="2" id="KW-1185">Reference proteome</keyword>